<evidence type="ECO:0000313" key="6">
    <source>
        <dbReference type="Proteomes" id="UP000295131"/>
    </source>
</evidence>
<evidence type="ECO:0000256" key="1">
    <source>
        <dbReference type="ARBA" id="ARBA00004196"/>
    </source>
</evidence>
<gene>
    <name evidence="5" type="ORF">E2A64_11640</name>
</gene>
<protein>
    <submittedName>
        <fullName evidence="5">Peptidase M75, Imelysin</fullName>
    </submittedName>
</protein>
<comment type="subcellular location">
    <subcellularLocation>
        <location evidence="1">Cell envelope</location>
    </subcellularLocation>
</comment>
<evidence type="ECO:0000313" key="5">
    <source>
        <dbReference type="EMBL" id="TDH35955.1"/>
    </source>
</evidence>
<dbReference type="Pfam" id="PF09375">
    <property type="entry name" value="Peptidase_M75"/>
    <property type="match status" value="1"/>
</dbReference>
<dbReference type="Proteomes" id="UP000295131">
    <property type="component" value="Unassembled WGS sequence"/>
</dbReference>
<accession>A0A4R5PK37</accession>
<dbReference type="GO" id="GO:0030313">
    <property type="term" value="C:cell envelope"/>
    <property type="evidence" value="ECO:0007669"/>
    <property type="project" value="UniProtKB-SubCell"/>
</dbReference>
<evidence type="ECO:0000256" key="2">
    <source>
        <dbReference type="ARBA" id="ARBA00022729"/>
    </source>
</evidence>
<keyword evidence="2 3" id="KW-0732">Signal</keyword>
<dbReference type="RefSeq" id="WP_133284655.1">
    <property type="nucleotide sequence ID" value="NZ_SMSI01000002.1"/>
</dbReference>
<organism evidence="5 6">
    <name type="scientific">Pseudohoeflea suaedae</name>
    <dbReference type="NCBI Taxonomy" id="877384"/>
    <lineage>
        <taxon>Bacteria</taxon>
        <taxon>Pseudomonadati</taxon>
        <taxon>Pseudomonadota</taxon>
        <taxon>Alphaproteobacteria</taxon>
        <taxon>Hyphomicrobiales</taxon>
        <taxon>Rhizobiaceae</taxon>
        <taxon>Pseudohoeflea</taxon>
    </lineage>
</organism>
<sequence>MIKTSNSIRLAFAIAAFGLLSAGPGSAQDASKPVTDRGVLSAAVTDFIQPGYRNFRDKAQAMGAAISPLCEAPSAPGLEVARKAFGELVTAWSEIEIIRFGPVVDDNRLERILFFPDRRGIGLKQIQQVLAEKDETATTPERLAAKSVALQGLTTLEYLLYGTGAEDLAGGDEFRCDFAGAVAARIYGTAGELVDAWDDPEGIAARLSDPKPENPDFRDEREGLQALLGVFVNSSELVADTRLKPFLGAGVDEAKPKSAIFWRSGLTGTAIAGDMKGLQELYKASGMIELTPEDIQRYGTSAMFELSNAQRTIDRMKQPLPQAAADPETRDAANYLRLVLLSIRDTFSGRIAGGLGLSAGFSSLDGD</sequence>
<dbReference type="Gene3D" id="1.20.1420.20">
    <property type="entry name" value="M75 peptidase, HXXE motif"/>
    <property type="match status" value="1"/>
</dbReference>
<evidence type="ECO:0000259" key="4">
    <source>
        <dbReference type="Pfam" id="PF09375"/>
    </source>
</evidence>
<dbReference type="OrthoDB" id="5729110at2"/>
<comment type="caution">
    <text evidence="5">The sequence shown here is derived from an EMBL/GenBank/DDBJ whole genome shotgun (WGS) entry which is preliminary data.</text>
</comment>
<feature type="domain" description="Imelysin-like" evidence="4">
    <location>
        <begin position="48"/>
        <end position="335"/>
    </location>
</feature>
<dbReference type="InterPro" id="IPR038352">
    <property type="entry name" value="Imelysin_sf"/>
</dbReference>
<dbReference type="AlphaFoldDB" id="A0A4R5PK37"/>
<feature type="chain" id="PRO_5020704170" evidence="3">
    <location>
        <begin position="28"/>
        <end position="367"/>
    </location>
</feature>
<dbReference type="EMBL" id="SMSI01000002">
    <property type="protein sequence ID" value="TDH35955.1"/>
    <property type="molecule type" value="Genomic_DNA"/>
</dbReference>
<keyword evidence="6" id="KW-1185">Reference proteome</keyword>
<dbReference type="InterPro" id="IPR034984">
    <property type="entry name" value="Imelysin-like_IPPA"/>
</dbReference>
<reference evidence="5 6" key="1">
    <citation type="journal article" date="2013" name="Int. J. Syst. Evol. Microbiol.">
        <title>Hoeflea suaedae sp. nov., an endophytic bacterium isolated from the root of the halophyte Suaeda maritima.</title>
        <authorList>
            <person name="Chung E.J."/>
            <person name="Park J.A."/>
            <person name="Pramanik P."/>
            <person name="Bibi F."/>
            <person name="Jeon C.O."/>
            <person name="Chung Y.R."/>
        </authorList>
    </citation>
    <scope>NUCLEOTIDE SEQUENCE [LARGE SCALE GENOMIC DNA]</scope>
    <source>
        <strain evidence="5 6">YC6898</strain>
    </source>
</reference>
<name>A0A4R5PK37_9HYPH</name>
<dbReference type="InterPro" id="IPR018976">
    <property type="entry name" value="Imelysin-like"/>
</dbReference>
<dbReference type="CDD" id="cd14659">
    <property type="entry name" value="Imelysin-like_IPPA"/>
    <property type="match status" value="1"/>
</dbReference>
<evidence type="ECO:0000256" key="3">
    <source>
        <dbReference type="SAM" id="SignalP"/>
    </source>
</evidence>
<feature type="signal peptide" evidence="3">
    <location>
        <begin position="1"/>
        <end position="27"/>
    </location>
</feature>
<proteinExistence type="predicted"/>